<gene>
    <name evidence="2" type="ORF">TCM_030189</name>
</gene>
<feature type="transmembrane region" description="Helical" evidence="1">
    <location>
        <begin position="58"/>
        <end position="77"/>
    </location>
</feature>
<reference evidence="2 3" key="1">
    <citation type="journal article" date="2013" name="Genome Biol.">
        <title>The genome sequence of the most widely cultivated cacao type and its use to identify candidate genes regulating pod color.</title>
        <authorList>
            <person name="Motamayor J.C."/>
            <person name="Mockaitis K."/>
            <person name="Schmutz J."/>
            <person name="Haiminen N."/>
            <person name="Iii D.L."/>
            <person name="Cornejo O."/>
            <person name="Findley S.D."/>
            <person name="Zheng P."/>
            <person name="Utro F."/>
            <person name="Royaert S."/>
            <person name="Saski C."/>
            <person name="Jenkins J."/>
            <person name="Podicheti R."/>
            <person name="Zhao M."/>
            <person name="Scheffler B.E."/>
            <person name="Stack J.C."/>
            <person name="Feltus F.A."/>
            <person name="Mustiga G.M."/>
            <person name="Amores F."/>
            <person name="Phillips W."/>
            <person name="Marelli J.P."/>
            <person name="May G.D."/>
            <person name="Shapiro H."/>
            <person name="Ma J."/>
            <person name="Bustamante C.D."/>
            <person name="Schnell R.J."/>
            <person name="Main D."/>
            <person name="Gilbert D."/>
            <person name="Parida L."/>
            <person name="Kuhn D.N."/>
        </authorList>
    </citation>
    <scope>NUCLEOTIDE SEQUENCE [LARGE SCALE GENOMIC DNA]</scope>
    <source>
        <strain evidence="3">cv. Matina 1-6</strain>
    </source>
</reference>
<keyword evidence="1" id="KW-0472">Membrane</keyword>
<organism evidence="2 3">
    <name type="scientific">Theobroma cacao</name>
    <name type="common">Cacao</name>
    <name type="synonym">Cocoa</name>
    <dbReference type="NCBI Taxonomy" id="3641"/>
    <lineage>
        <taxon>Eukaryota</taxon>
        <taxon>Viridiplantae</taxon>
        <taxon>Streptophyta</taxon>
        <taxon>Embryophyta</taxon>
        <taxon>Tracheophyta</taxon>
        <taxon>Spermatophyta</taxon>
        <taxon>Magnoliopsida</taxon>
        <taxon>eudicotyledons</taxon>
        <taxon>Gunneridae</taxon>
        <taxon>Pentapetalae</taxon>
        <taxon>rosids</taxon>
        <taxon>malvids</taxon>
        <taxon>Malvales</taxon>
        <taxon>Malvaceae</taxon>
        <taxon>Byttnerioideae</taxon>
        <taxon>Theobroma</taxon>
    </lineage>
</organism>
<dbReference type="AlphaFoldDB" id="A0A061GFJ5"/>
<dbReference type="InParanoid" id="A0A061GFJ5"/>
<dbReference type="EMBL" id="CM001884">
    <property type="protein sequence ID" value="EOY28645.1"/>
    <property type="molecule type" value="Genomic_DNA"/>
</dbReference>
<dbReference type="Gramene" id="EOY28645">
    <property type="protein sequence ID" value="EOY28645"/>
    <property type="gene ID" value="TCM_030189"/>
</dbReference>
<keyword evidence="3" id="KW-1185">Reference proteome</keyword>
<evidence type="ECO:0000313" key="2">
    <source>
        <dbReference type="EMBL" id="EOY28645.1"/>
    </source>
</evidence>
<feature type="transmembrane region" description="Helical" evidence="1">
    <location>
        <begin position="26"/>
        <end position="46"/>
    </location>
</feature>
<proteinExistence type="predicted"/>
<keyword evidence="1" id="KW-1133">Transmembrane helix</keyword>
<accession>A0A061GFJ5</accession>
<dbReference type="Proteomes" id="UP000026915">
    <property type="component" value="Chromosome 6"/>
</dbReference>
<name>A0A061GFJ5_THECC</name>
<keyword evidence="1" id="KW-0812">Transmembrane</keyword>
<evidence type="ECO:0000256" key="1">
    <source>
        <dbReference type="SAM" id="Phobius"/>
    </source>
</evidence>
<sequence length="80" mass="9363">MAVMPCFTGWFVCLFMEQWNRPVVPFSFGFCVNIYWLHLLVMNLHGALLLPHSKIYEVFVYHFISCCAEVFALAKISRDN</sequence>
<protein>
    <submittedName>
        <fullName evidence="2">Uncharacterized protein</fullName>
    </submittedName>
</protein>
<dbReference type="HOGENOM" id="CLU_2594638_0_0_1"/>
<evidence type="ECO:0000313" key="3">
    <source>
        <dbReference type="Proteomes" id="UP000026915"/>
    </source>
</evidence>